<reference evidence="8" key="2">
    <citation type="submission" date="2021-09" db="EMBL/GenBank/DDBJ databases">
        <authorList>
            <person name="Jia N."/>
            <person name="Wang J."/>
            <person name="Shi W."/>
            <person name="Du L."/>
            <person name="Sun Y."/>
            <person name="Zhan W."/>
            <person name="Jiang J."/>
            <person name="Wang Q."/>
            <person name="Zhang B."/>
            <person name="Ji P."/>
            <person name="Sakyi L.B."/>
            <person name="Cui X."/>
            <person name="Yuan T."/>
            <person name="Jiang B."/>
            <person name="Yang W."/>
            <person name="Lam T.T.-Y."/>
            <person name="Chang Q."/>
            <person name="Ding S."/>
            <person name="Wang X."/>
            <person name="Zhu J."/>
            <person name="Ruan X."/>
            <person name="Zhao L."/>
            <person name="Wei J."/>
            <person name="Que T."/>
            <person name="Du C."/>
            <person name="Cheng J."/>
            <person name="Dai P."/>
            <person name="Han X."/>
            <person name="Huang E."/>
            <person name="Gao Y."/>
            <person name="Liu J."/>
            <person name="Shao H."/>
            <person name="Ye R."/>
            <person name="Li L."/>
            <person name="Wei W."/>
            <person name="Wang X."/>
            <person name="Wang C."/>
            <person name="Huo Q."/>
            <person name="Li W."/>
            <person name="Guo W."/>
            <person name="Chen H."/>
            <person name="Chen S."/>
            <person name="Zhou L."/>
            <person name="Zhou L."/>
            <person name="Ni X."/>
            <person name="Tian J."/>
            <person name="Zhou Y."/>
            <person name="Sheng Y."/>
            <person name="Liu T."/>
            <person name="Pan Y."/>
            <person name="Xia L."/>
            <person name="Li J."/>
            <person name="Zhao F."/>
            <person name="Cao W."/>
        </authorList>
    </citation>
    <scope>NUCLEOTIDE SEQUENCE</scope>
    <source>
        <strain evidence="8">Rmic-2018</strain>
        <tissue evidence="8">Larvae</tissue>
    </source>
</reference>
<feature type="compositionally biased region" description="Low complexity" evidence="5">
    <location>
        <begin position="664"/>
        <end position="681"/>
    </location>
</feature>
<protein>
    <recommendedName>
        <fullName evidence="10">Calponin-homology (CH) domain-containing protein</fullName>
    </recommendedName>
</protein>
<evidence type="ECO:0000256" key="3">
    <source>
        <dbReference type="PROSITE-ProRule" id="PRU00047"/>
    </source>
</evidence>
<keyword evidence="2 4" id="KW-0175">Coiled coil</keyword>
<feature type="compositionally biased region" description="Low complexity" evidence="5">
    <location>
        <begin position="49"/>
        <end position="59"/>
    </location>
</feature>
<dbReference type="VEuPathDB" id="VectorBase:LOC119182786"/>
<reference evidence="8" key="1">
    <citation type="journal article" date="2020" name="Cell">
        <title>Large-Scale Comparative Analyses of Tick Genomes Elucidate Their Genetic Diversity and Vector Capacities.</title>
        <authorList>
            <consortium name="Tick Genome and Microbiome Consortium (TIGMIC)"/>
            <person name="Jia N."/>
            <person name="Wang J."/>
            <person name="Shi W."/>
            <person name="Du L."/>
            <person name="Sun Y."/>
            <person name="Zhan W."/>
            <person name="Jiang J.F."/>
            <person name="Wang Q."/>
            <person name="Zhang B."/>
            <person name="Ji P."/>
            <person name="Bell-Sakyi L."/>
            <person name="Cui X.M."/>
            <person name="Yuan T.T."/>
            <person name="Jiang B.G."/>
            <person name="Yang W.F."/>
            <person name="Lam T.T."/>
            <person name="Chang Q.C."/>
            <person name="Ding S.J."/>
            <person name="Wang X.J."/>
            <person name="Zhu J.G."/>
            <person name="Ruan X.D."/>
            <person name="Zhao L."/>
            <person name="Wei J.T."/>
            <person name="Ye R.Z."/>
            <person name="Que T.C."/>
            <person name="Du C.H."/>
            <person name="Zhou Y.H."/>
            <person name="Cheng J.X."/>
            <person name="Dai P.F."/>
            <person name="Guo W.B."/>
            <person name="Han X.H."/>
            <person name="Huang E.J."/>
            <person name="Li L.F."/>
            <person name="Wei W."/>
            <person name="Gao Y.C."/>
            <person name="Liu J.Z."/>
            <person name="Shao H.Z."/>
            <person name="Wang X."/>
            <person name="Wang C.C."/>
            <person name="Yang T.C."/>
            <person name="Huo Q.B."/>
            <person name="Li W."/>
            <person name="Chen H.Y."/>
            <person name="Chen S.E."/>
            <person name="Zhou L.G."/>
            <person name="Ni X.B."/>
            <person name="Tian J.H."/>
            <person name="Sheng Y."/>
            <person name="Liu T."/>
            <person name="Pan Y.S."/>
            <person name="Xia L.Y."/>
            <person name="Li J."/>
            <person name="Zhao F."/>
            <person name="Cao W.C."/>
        </authorList>
    </citation>
    <scope>NUCLEOTIDE SEQUENCE</scope>
    <source>
        <strain evidence="8">Rmic-2018</strain>
    </source>
</reference>
<evidence type="ECO:0000256" key="4">
    <source>
        <dbReference type="SAM" id="Coils"/>
    </source>
</evidence>
<evidence type="ECO:0000313" key="8">
    <source>
        <dbReference type="EMBL" id="KAH8039994.1"/>
    </source>
</evidence>
<proteinExistence type="inferred from homology"/>
<dbReference type="GO" id="GO:0008270">
    <property type="term" value="F:zinc ion binding"/>
    <property type="evidence" value="ECO:0007669"/>
    <property type="project" value="UniProtKB-KW"/>
</dbReference>
<sequence>MMRNAGRTVGGTLRSAGNSALPQGLSALQQRSRAGQESIFAPLKKDSSRTASTTGAARTRTNRPMSTTRSDPVNKENMLSRGSSGARKCGSIKSSSSKDSLDSNGQTKEHKKPHSGLGQPTVGTQTSESAGKASPTTILQLEREKSLLEQQVSELVRNAESKKAEIATLRMEIKHLKESSGGSRQLEALQLENCSLREKLVQLGVEPAEASGKQDPLQRSASAGSLDGAREQAKSVDGALSDDAGPSGSRQEWDKASTSSLSEMSVACLQDRIMQMEETHYSTNEELQATLQELTDLQDQLTDLQMENERCCDEKALLLESLCSQTEKLEECRSHNDHLRALLFGHASPPPQTSSSSSTPAVEAQLSREQHYVELLKKAHEEQTVLRGQVEQLQASLEVASREAQDHQRDLQGLAHRVSLLQAALEAAQAASSSSTAPQGEGDNAAPILDGEAQVVDSSSQLSHSARWQEEERKREEALQEQLAVAQREAARLSQLLAEVQEETQAAHAQVSALEQRVEQLEAEKAQLHEEAEARCQRLLEEKRQLRATLAEMSNSLADNSALLGAARRDLDDLHSQHVLEKEEWKRFEADLLTTVRVANDFKTEAQQEVERLQCDNQQLQEKLEALEAQLAKLKSKQELSPKAHSSSVDGLSEGGAGVQEGMPLSTPPRSSSSGSSRPLSKWSDLRAGSSSSSSSAQHSVRSLIESIENATKQAKGPSSRSSSTSSLNSLASDSRSAVAAANALLLGNAGDILAKSPFKVPEKVRLAPRPSQQQPIQRPDTAGESTTEVPTRTEADKAHPVSILAHKLEPIRRNSYSLHTSSDLSFEKKDPLASLVKGGGSKRNALLKWCQNKTMGYKNIDITNFSSSWNDGLAFCALLHTYLGDKIPYDQLDSKDKRRNFSIAFEAAESAGIPSTLFIREEVARQLSLVAEASAPVTSLDLRLRQVIETQVTQALPLSPSVPTPLTYAAVVARPPAPPASGAYRGTGSSYPTTLPTYTAPHPVSPPAPSVVNPWRTLDNRPICFACGFVGHIARYCRRRNFQPPDHGNSANYQAAQNPRRPSSPITDSLSPRRPVDSRRSLPPRRRSVSPMLRRTSPAREEN</sequence>
<feature type="coiled-coil region" evidence="4">
    <location>
        <begin position="390"/>
        <end position="417"/>
    </location>
</feature>
<dbReference type="PROSITE" id="PS50158">
    <property type="entry name" value="ZF_CCHC"/>
    <property type="match status" value="1"/>
</dbReference>
<keyword evidence="3" id="KW-0863">Zinc-finger</keyword>
<feature type="region of interest" description="Disordered" evidence="5">
    <location>
        <begin position="344"/>
        <end position="366"/>
    </location>
</feature>
<feature type="compositionally biased region" description="Polar residues" evidence="5">
    <location>
        <begin position="456"/>
        <end position="466"/>
    </location>
</feature>
<keyword evidence="3" id="KW-0479">Metal-binding</keyword>
<dbReference type="GO" id="GO:0003676">
    <property type="term" value="F:nucleic acid binding"/>
    <property type="evidence" value="ECO:0007669"/>
    <property type="project" value="InterPro"/>
</dbReference>
<name>A0A9J6EZU8_RHIMP</name>
<feature type="compositionally biased region" description="Polar residues" evidence="5">
    <location>
        <begin position="15"/>
        <end position="35"/>
    </location>
</feature>
<comment type="similarity">
    <text evidence="1">Belongs to the cytospin-A family.</text>
</comment>
<evidence type="ECO:0000256" key="1">
    <source>
        <dbReference type="ARBA" id="ARBA00009452"/>
    </source>
</evidence>
<keyword evidence="9" id="KW-1185">Reference proteome</keyword>
<dbReference type="Gene3D" id="1.10.418.10">
    <property type="entry name" value="Calponin-like domain"/>
    <property type="match status" value="1"/>
</dbReference>
<dbReference type="PANTHER" id="PTHR23167:SF69">
    <property type="entry name" value="FI18193P1"/>
    <property type="match status" value="1"/>
</dbReference>
<accession>A0A9J6EZU8</accession>
<feature type="region of interest" description="Disordered" evidence="5">
    <location>
        <begin position="710"/>
        <end position="729"/>
    </location>
</feature>
<dbReference type="AlphaFoldDB" id="A0A9J6EZU8"/>
<dbReference type="SUPFAM" id="SSF47576">
    <property type="entry name" value="Calponin-homology domain, CH-domain"/>
    <property type="match status" value="1"/>
</dbReference>
<dbReference type="Proteomes" id="UP000821866">
    <property type="component" value="Chromosome 1"/>
</dbReference>
<comment type="caution">
    <text evidence="8">The sequence shown here is derived from an EMBL/GenBank/DDBJ whole genome shotgun (WGS) entry which is preliminary data.</text>
</comment>
<dbReference type="InterPro" id="IPR036872">
    <property type="entry name" value="CH_dom_sf"/>
</dbReference>
<feature type="compositionally biased region" description="Polar residues" evidence="5">
    <location>
        <begin position="62"/>
        <end position="71"/>
    </location>
</feature>
<dbReference type="PANTHER" id="PTHR23167">
    <property type="entry name" value="CALPONIN HOMOLOGY DOMAIN-CONTAINING PROTEIN DDB_G0272472-RELATED"/>
    <property type="match status" value="1"/>
</dbReference>
<dbReference type="EMBL" id="JABSTU010000001">
    <property type="protein sequence ID" value="KAH8039994.1"/>
    <property type="molecule type" value="Genomic_DNA"/>
</dbReference>
<dbReference type="InterPro" id="IPR050540">
    <property type="entry name" value="F-actin_Monoox_Mical"/>
</dbReference>
<feature type="region of interest" description="Disordered" evidence="5">
    <location>
        <begin position="1"/>
        <end position="135"/>
    </location>
</feature>
<feature type="region of interest" description="Disordered" evidence="5">
    <location>
        <begin position="767"/>
        <end position="797"/>
    </location>
</feature>
<feature type="compositionally biased region" description="Low complexity" evidence="5">
    <location>
        <begin position="719"/>
        <end position="729"/>
    </location>
</feature>
<feature type="domain" description="CCHC-type" evidence="7">
    <location>
        <begin position="1025"/>
        <end position="1040"/>
    </location>
</feature>
<evidence type="ECO:0000256" key="2">
    <source>
        <dbReference type="ARBA" id="ARBA00023054"/>
    </source>
</evidence>
<feature type="region of interest" description="Disordered" evidence="5">
    <location>
        <begin position="455"/>
        <end position="474"/>
    </location>
</feature>
<evidence type="ECO:0000313" key="9">
    <source>
        <dbReference type="Proteomes" id="UP000821866"/>
    </source>
</evidence>
<dbReference type="InterPro" id="IPR001715">
    <property type="entry name" value="CH_dom"/>
</dbReference>
<organism evidence="8 9">
    <name type="scientific">Rhipicephalus microplus</name>
    <name type="common">Cattle tick</name>
    <name type="synonym">Boophilus microplus</name>
    <dbReference type="NCBI Taxonomy" id="6941"/>
    <lineage>
        <taxon>Eukaryota</taxon>
        <taxon>Metazoa</taxon>
        <taxon>Ecdysozoa</taxon>
        <taxon>Arthropoda</taxon>
        <taxon>Chelicerata</taxon>
        <taxon>Arachnida</taxon>
        <taxon>Acari</taxon>
        <taxon>Parasitiformes</taxon>
        <taxon>Ixodida</taxon>
        <taxon>Ixodoidea</taxon>
        <taxon>Ixodidae</taxon>
        <taxon>Rhipicephalinae</taxon>
        <taxon>Rhipicephalus</taxon>
        <taxon>Boophilus</taxon>
    </lineage>
</organism>
<feature type="compositionally biased region" description="Polar residues" evidence="5">
    <location>
        <begin position="121"/>
        <end position="135"/>
    </location>
</feature>
<dbReference type="SMART" id="SM00033">
    <property type="entry name" value="CH"/>
    <property type="match status" value="1"/>
</dbReference>
<gene>
    <name evidence="8" type="ORF">HPB51_009250</name>
</gene>
<evidence type="ECO:0008006" key="10">
    <source>
        <dbReference type="Google" id="ProtNLM"/>
    </source>
</evidence>
<feature type="coiled-coil region" evidence="4">
    <location>
        <begin position="284"/>
        <end position="314"/>
    </location>
</feature>
<feature type="region of interest" description="Disordered" evidence="5">
    <location>
        <begin position="207"/>
        <end position="258"/>
    </location>
</feature>
<feature type="region of interest" description="Disordered" evidence="5">
    <location>
        <begin position="636"/>
        <end position="702"/>
    </location>
</feature>
<evidence type="ECO:0000259" key="7">
    <source>
        <dbReference type="PROSITE" id="PS50158"/>
    </source>
</evidence>
<feature type="compositionally biased region" description="Polar residues" evidence="5">
    <location>
        <begin position="1050"/>
        <end position="1068"/>
    </location>
</feature>
<dbReference type="FunFam" id="1.10.418.10:FF:000020">
    <property type="entry name" value="Cytospin-A isoform 1"/>
    <property type="match status" value="1"/>
</dbReference>
<dbReference type="Pfam" id="PF00307">
    <property type="entry name" value="CH"/>
    <property type="match status" value="1"/>
</dbReference>
<dbReference type="InterPro" id="IPR001878">
    <property type="entry name" value="Znf_CCHC"/>
</dbReference>
<evidence type="ECO:0000259" key="6">
    <source>
        <dbReference type="PROSITE" id="PS50021"/>
    </source>
</evidence>
<dbReference type="PROSITE" id="PS50021">
    <property type="entry name" value="CH"/>
    <property type="match status" value="1"/>
</dbReference>
<evidence type="ECO:0000256" key="5">
    <source>
        <dbReference type="SAM" id="MobiDB-lite"/>
    </source>
</evidence>
<feature type="domain" description="Calponin-homology (CH)" evidence="6">
    <location>
        <begin position="841"/>
        <end position="946"/>
    </location>
</feature>
<feature type="region of interest" description="Disordered" evidence="5">
    <location>
        <begin position="1043"/>
        <end position="1104"/>
    </location>
</feature>
<keyword evidence="3" id="KW-0862">Zinc</keyword>
<feature type="coiled-coil region" evidence="4">
    <location>
        <begin position="138"/>
        <end position="179"/>
    </location>
</feature>
<feature type="compositionally biased region" description="Low complexity" evidence="5">
    <location>
        <begin position="769"/>
        <end position="780"/>
    </location>
</feature>